<dbReference type="Proteomes" id="UP000240357">
    <property type="component" value="Unassembled WGS sequence"/>
</dbReference>
<accession>A0A2T2YHB3</accession>
<evidence type="ECO:0000313" key="2">
    <source>
        <dbReference type="Proteomes" id="UP000240357"/>
    </source>
</evidence>
<comment type="caution">
    <text evidence="1">The sequence shown here is derived from an EMBL/GenBank/DDBJ whole genome shotgun (WGS) entry which is preliminary data.</text>
</comment>
<proteinExistence type="predicted"/>
<dbReference type="EMBL" id="PYFT01000001">
    <property type="protein sequence ID" value="PSR54903.1"/>
    <property type="molecule type" value="Genomic_DNA"/>
</dbReference>
<sequence>MENNTNNVNQPSDSANVNNILGNATSYLKNIDFNKVPDQLKQFGTVAASKVKGLSTTQKVVGGALLVLGAAYLSRRSGLNFRNVIHSTRTY</sequence>
<reference evidence="1 2" key="1">
    <citation type="submission" date="2018-03" db="EMBL/GenBank/DDBJ databases">
        <title>Adhaeribacter sp. HMF7605 Genome sequencing and assembly.</title>
        <authorList>
            <person name="Kang H."/>
            <person name="Kang J."/>
            <person name="Cha I."/>
            <person name="Kim H."/>
            <person name="Joh K."/>
        </authorList>
    </citation>
    <scope>NUCLEOTIDE SEQUENCE [LARGE SCALE GENOMIC DNA]</scope>
    <source>
        <strain evidence="1 2">HMF7605</strain>
    </source>
</reference>
<protein>
    <submittedName>
        <fullName evidence="1">Uncharacterized protein</fullName>
    </submittedName>
</protein>
<dbReference type="AlphaFoldDB" id="A0A2T2YHB3"/>
<evidence type="ECO:0000313" key="1">
    <source>
        <dbReference type="EMBL" id="PSR54903.1"/>
    </source>
</evidence>
<gene>
    <name evidence="1" type="ORF">AHMF7605_16045</name>
</gene>
<dbReference type="OrthoDB" id="894372at2"/>
<keyword evidence="2" id="KW-1185">Reference proteome</keyword>
<organism evidence="1 2">
    <name type="scientific">Adhaeribacter arboris</name>
    <dbReference type="NCBI Taxonomy" id="2072846"/>
    <lineage>
        <taxon>Bacteria</taxon>
        <taxon>Pseudomonadati</taxon>
        <taxon>Bacteroidota</taxon>
        <taxon>Cytophagia</taxon>
        <taxon>Cytophagales</taxon>
        <taxon>Hymenobacteraceae</taxon>
        <taxon>Adhaeribacter</taxon>
    </lineage>
</organism>
<dbReference type="RefSeq" id="WP_106931016.1">
    <property type="nucleotide sequence ID" value="NZ_PYFT01000001.1"/>
</dbReference>
<name>A0A2T2YHB3_9BACT</name>